<protein>
    <submittedName>
        <fullName evidence="1">Uncharacterized protein</fullName>
    </submittedName>
</protein>
<gene>
    <name evidence="1" type="ORF">WMSIL1_LOCUS1675</name>
</gene>
<proteinExistence type="predicted"/>
<keyword evidence="2" id="KW-1185">Reference proteome</keyword>
<sequence length="80" mass="9263">MEMLDMTANGQWTSLTSFGLSQDHKIYSMARVGNELFVEVHEFNDEPALYSAEVDSDPKLEKWRKRTFIPDGELMTVHLK</sequence>
<organism evidence="1 2">
    <name type="scientific">Hymenolepis diminuta</name>
    <name type="common">Rat tapeworm</name>
    <dbReference type="NCBI Taxonomy" id="6216"/>
    <lineage>
        <taxon>Eukaryota</taxon>
        <taxon>Metazoa</taxon>
        <taxon>Spiralia</taxon>
        <taxon>Lophotrochozoa</taxon>
        <taxon>Platyhelminthes</taxon>
        <taxon>Cestoda</taxon>
        <taxon>Eucestoda</taxon>
        <taxon>Cyclophyllidea</taxon>
        <taxon>Hymenolepididae</taxon>
        <taxon>Hymenolepis</taxon>
    </lineage>
</organism>
<dbReference type="AlphaFoldDB" id="A0A564Y0V4"/>
<evidence type="ECO:0000313" key="1">
    <source>
        <dbReference type="EMBL" id="VUZ40689.1"/>
    </source>
</evidence>
<accession>A0A564Y0V4</accession>
<dbReference type="Proteomes" id="UP000321570">
    <property type="component" value="Unassembled WGS sequence"/>
</dbReference>
<reference evidence="1 2" key="1">
    <citation type="submission" date="2019-07" db="EMBL/GenBank/DDBJ databases">
        <authorList>
            <person name="Jastrzebski P J."/>
            <person name="Paukszto L."/>
            <person name="Jastrzebski P J."/>
        </authorList>
    </citation>
    <scope>NUCLEOTIDE SEQUENCE [LARGE SCALE GENOMIC DNA]</scope>
    <source>
        <strain evidence="1 2">WMS-il1</strain>
    </source>
</reference>
<dbReference type="EMBL" id="CABIJS010000039">
    <property type="protein sequence ID" value="VUZ40689.1"/>
    <property type="molecule type" value="Genomic_DNA"/>
</dbReference>
<evidence type="ECO:0000313" key="2">
    <source>
        <dbReference type="Proteomes" id="UP000321570"/>
    </source>
</evidence>
<name>A0A564Y0V4_HYMDI</name>